<dbReference type="Proteomes" id="UP000024635">
    <property type="component" value="Unassembled WGS sequence"/>
</dbReference>
<evidence type="ECO:0000313" key="1">
    <source>
        <dbReference type="EMBL" id="EYC35343.1"/>
    </source>
</evidence>
<dbReference type="EMBL" id="JARK01000675">
    <property type="protein sequence ID" value="EYC35343.1"/>
    <property type="molecule type" value="Genomic_DNA"/>
</dbReference>
<proteinExistence type="predicted"/>
<dbReference type="OrthoDB" id="10014409at2759"/>
<keyword evidence="2" id="KW-1185">Reference proteome</keyword>
<evidence type="ECO:0000313" key="2">
    <source>
        <dbReference type="Proteomes" id="UP000024635"/>
    </source>
</evidence>
<organism evidence="1 2">
    <name type="scientific">Ancylostoma ceylanicum</name>
    <dbReference type="NCBI Taxonomy" id="53326"/>
    <lineage>
        <taxon>Eukaryota</taxon>
        <taxon>Metazoa</taxon>
        <taxon>Ecdysozoa</taxon>
        <taxon>Nematoda</taxon>
        <taxon>Chromadorea</taxon>
        <taxon>Rhabditida</taxon>
        <taxon>Rhabditina</taxon>
        <taxon>Rhabditomorpha</taxon>
        <taxon>Strongyloidea</taxon>
        <taxon>Ancylostomatidae</taxon>
        <taxon>Ancylostomatinae</taxon>
        <taxon>Ancylostoma</taxon>
    </lineage>
</organism>
<gene>
    <name evidence="1" type="primary">Acey_s1075.g3550</name>
    <name evidence="1" type="ORF">Y032_1075g3550</name>
</gene>
<accession>A0A016W8K4</accession>
<dbReference type="AlphaFoldDB" id="A0A016W8K4"/>
<sequence length="98" mass="11170">MTLLLKRKASTERMGADFDDTFGKIGVKDWFIKYGCFQDAPHLFYGMIIFEPFTHMTTSESQHDGRRCWAGESELWKSNAAKDIVLRAHLSNTTVPPA</sequence>
<name>A0A016W8K4_9BILA</name>
<protein>
    <submittedName>
        <fullName evidence="1">Uncharacterized protein</fullName>
    </submittedName>
</protein>
<reference evidence="2" key="1">
    <citation type="journal article" date="2015" name="Nat. Genet.">
        <title>The genome and transcriptome of the zoonotic hookworm Ancylostoma ceylanicum identify infection-specific gene families.</title>
        <authorList>
            <person name="Schwarz E.M."/>
            <person name="Hu Y."/>
            <person name="Antoshechkin I."/>
            <person name="Miller M.M."/>
            <person name="Sternberg P.W."/>
            <person name="Aroian R.V."/>
        </authorList>
    </citation>
    <scope>NUCLEOTIDE SEQUENCE</scope>
    <source>
        <strain evidence="2">HY135</strain>
    </source>
</reference>
<comment type="caution">
    <text evidence="1">The sequence shown here is derived from an EMBL/GenBank/DDBJ whole genome shotgun (WGS) entry which is preliminary data.</text>
</comment>